<dbReference type="Pfam" id="PF03279">
    <property type="entry name" value="Lip_A_acyltrans"/>
    <property type="match status" value="1"/>
</dbReference>
<proteinExistence type="predicted"/>
<dbReference type="InterPro" id="IPR004960">
    <property type="entry name" value="LipA_acyltrans"/>
</dbReference>
<dbReference type="PANTHER" id="PTHR30606:SF10">
    <property type="entry name" value="PHOSPHATIDYLINOSITOL MANNOSIDE ACYLTRANSFERASE"/>
    <property type="match status" value="1"/>
</dbReference>
<protein>
    <recommendedName>
        <fullName evidence="10">Lipid A biosynthesis lauroyl acyltransferase</fullName>
    </recommendedName>
</protein>
<dbReference type="PANTHER" id="PTHR30606">
    <property type="entry name" value="LIPID A BIOSYNTHESIS LAUROYL ACYLTRANSFERASE"/>
    <property type="match status" value="1"/>
</dbReference>
<feature type="transmembrane region" description="Helical" evidence="7">
    <location>
        <begin position="6"/>
        <end position="32"/>
    </location>
</feature>
<dbReference type="GO" id="GO:0009247">
    <property type="term" value="P:glycolipid biosynthetic process"/>
    <property type="evidence" value="ECO:0007669"/>
    <property type="project" value="UniProtKB-ARBA"/>
</dbReference>
<evidence type="ECO:0000256" key="6">
    <source>
        <dbReference type="ARBA" id="ARBA00023315"/>
    </source>
</evidence>
<comment type="caution">
    <text evidence="8">The sequence shown here is derived from an EMBL/GenBank/DDBJ whole genome shotgun (WGS) entry which is preliminary data.</text>
</comment>
<evidence type="ECO:0000256" key="7">
    <source>
        <dbReference type="SAM" id="Phobius"/>
    </source>
</evidence>
<comment type="subcellular location">
    <subcellularLocation>
        <location evidence="1">Cell inner membrane</location>
    </subcellularLocation>
</comment>
<keyword evidence="6" id="KW-0012">Acyltransferase</keyword>
<dbReference type="Proteomes" id="UP000253307">
    <property type="component" value="Unassembled WGS sequence"/>
</dbReference>
<organism evidence="8 9">
    <name type="scientific">SAR86 cluster bacterium</name>
    <dbReference type="NCBI Taxonomy" id="2030880"/>
    <lineage>
        <taxon>Bacteria</taxon>
        <taxon>Pseudomonadati</taxon>
        <taxon>Pseudomonadota</taxon>
        <taxon>Gammaproteobacteria</taxon>
        <taxon>SAR86 cluster</taxon>
    </lineage>
</organism>
<evidence type="ECO:0000256" key="2">
    <source>
        <dbReference type="ARBA" id="ARBA00022475"/>
    </source>
</evidence>
<evidence type="ECO:0000313" key="8">
    <source>
        <dbReference type="EMBL" id="RCL40431.1"/>
    </source>
</evidence>
<gene>
    <name evidence="8" type="ORF">DBW96_03490</name>
</gene>
<reference evidence="8 9" key="1">
    <citation type="journal article" date="2018" name="Microbiome">
        <title>Fine metagenomic profile of the Mediterranean stratified and mixed water columns revealed by assembly and recruitment.</title>
        <authorList>
            <person name="Haro-Moreno J.M."/>
            <person name="Lopez-Perez M."/>
            <person name="De La Torre J.R."/>
            <person name="Picazo A."/>
            <person name="Camacho A."/>
            <person name="Rodriguez-Valera F."/>
        </authorList>
    </citation>
    <scope>NUCLEOTIDE SEQUENCE [LARGE SCALE GENOMIC DNA]</scope>
    <source>
        <strain evidence="8">MED-G82</strain>
    </source>
</reference>
<name>A0A368BT56_9GAMM</name>
<keyword evidence="7" id="KW-0812">Transmembrane</keyword>
<keyword evidence="4" id="KW-0808">Transferase</keyword>
<evidence type="ECO:0000313" key="9">
    <source>
        <dbReference type="Proteomes" id="UP000253307"/>
    </source>
</evidence>
<evidence type="ECO:0000256" key="4">
    <source>
        <dbReference type="ARBA" id="ARBA00022679"/>
    </source>
</evidence>
<evidence type="ECO:0008006" key="10">
    <source>
        <dbReference type="Google" id="ProtNLM"/>
    </source>
</evidence>
<dbReference type="GO" id="GO:0016746">
    <property type="term" value="F:acyltransferase activity"/>
    <property type="evidence" value="ECO:0007669"/>
    <property type="project" value="UniProtKB-KW"/>
</dbReference>
<dbReference type="AlphaFoldDB" id="A0A368BT56"/>
<keyword evidence="2" id="KW-1003">Cell membrane</keyword>
<evidence type="ECO:0000256" key="5">
    <source>
        <dbReference type="ARBA" id="ARBA00023136"/>
    </source>
</evidence>
<evidence type="ECO:0000256" key="3">
    <source>
        <dbReference type="ARBA" id="ARBA00022519"/>
    </source>
</evidence>
<keyword evidence="7" id="KW-1133">Transmembrane helix</keyword>
<keyword evidence="3" id="KW-0997">Cell inner membrane</keyword>
<keyword evidence="5 7" id="KW-0472">Membrane</keyword>
<dbReference type="EMBL" id="QOPE01000026">
    <property type="protein sequence ID" value="RCL40431.1"/>
    <property type="molecule type" value="Genomic_DNA"/>
</dbReference>
<dbReference type="GO" id="GO:0005886">
    <property type="term" value="C:plasma membrane"/>
    <property type="evidence" value="ECO:0007669"/>
    <property type="project" value="UniProtKB-SubCell"/>
</dbReference>
<dbReference type="CDD" id="cd07984">
    <property type="entry name" value="LPLAT_LABLAT-like"/>
    <property type="match status" value="1"/>
</dbReference>
<evidence type="ECO:0000256" key="1">
    <source>
        <dbReference type="ARBA" id="ARBA00004533"/>
    </source>
</evidence>
<sequence length="286" mass="33349">MKTLLYVLTISGLTVGTKLIQIAYDLGLIFLIRRTNLYKISKANITTVFTNKSKNEIDKLVNESCKETLISFFESLYSWGRGPQKTSFNVNKVVDRYLYTQETVNNPRLCFSFHNRSIDFMLSWLIVQNQSTIMYKPLKLKPFDEFVKKHRSHNNSLPVEASIKGVRQMLIDIKSNKSITLASDQVPQRKLGIESYFFGKKCYSTTIVSSLAKKMNNLPIMVYLTKPNKSIYSIVFAQSSPQIKLDDGHKYMNQLFEAEISKNPKEYSWEYKKFRRIEENKDLYNF</sequence>
<accession>A0A368BT56</accession>